<dbReference type="InterPro" id="IPR002942">
    <property type="entry name" value="S4_RNA-bd"/>
</dbReference>
<comment type="similarity">
    <text evidence="1 7">Belongs to the universal ribosomal protein uS4 family.</text>
</comment>
<dbReference type="FunFam" id="3.10.290.10:FF:000001">
    <property type="entry name" value="30S ribosomal protein S4"/>
    <property type="match status" value="1"/>
</dbReference>
<evidence type="ECO:0000256" key="6">
    <source>
        <dbReference type="PROSITE-ProRule" id="PRU00182"/>
    </source>
</evidence>
<keyword evidence="5 7" id="KW-0687">Ribonucleoprotein</keyword>
<evidence type="ECO:0000256" key="5">
    <source>
        <dbReference type="ARBA" id="ARBA00023274"/>
    </source>
</evidence>
<dbReference type="GO" id="GO:0042274">
    <property type="term" value="P:ribosomal small subunit biogenesis"/>
    <property type="evidence" value="ECO:0007669"/>
    <property type="project" value="TreeGrafter"/>
</dbReference>
<dbReference type="AlphaFoldDB" id="A0A8F8SPS8"/>
<dbReference type="CDD" id="cd00165">
    <property type="entry name" value="S4"/>
    <property type="match status" value="1"/>
</dbReference>
<dbReference type="Pfam" id="PF00163">
    <property type="entry name" value="Ribosomal_S4"/>
    <property type="match status" value="1"/>
</dbReference>
<dbReference type="SMART" id="SM00363">
    <property type="entry name" value="S4"/>
    <property type="match status" value="1"/>
</dbReference>
<dbReference type="EMBL" id="MZ365055">
    <property type="protein sequence ID" value="QYB19380.1"/>
    <property type="molecule type" value="Genomic_DNA"/>
</dbReference>
<dbReference type="GO" id="GO:0006412">
    <property type="term" value="P:translation"/>
    <property type="evidence" value="ECO:0007669"/>
    <property type="project" value="InterPro"/>
</dbReference>
<evidence type="ECO:0000256" key="3">
    <source>
        <dbReference type="ARBA" id="ARBA00022884"/>
    </source>
</evidence>
<sequence length="201" mass="23105">MSRYCGPKLKIVRRLGLLPGLTTKSSNKSNRPGKPGNNNEKDLNSKLKLTEYGIRLEEKQKLRFNYGLTENKLFKYVKEARRKKGVTGLILLQLLEMRLDTICFTLGFAKSIAQARQLVNHGHIIVNNKIVNIPSFSCKLNDIIKIKENNNLIKDTKMISIPNHLKLINSSSEAIILDYCERYNVPLKLNELSVIEYYSRR</sequence>
<geneLocation type="plastid" evidence="11"/>
<evidence type="ECO:0000256" key="4">
    <source>
        <dbReference type="ARBA" id="ARBA00022980"/>
    </source>
</evidence>
<dbReference type="InterPro" id="IPR022801">
    <property type="entry name" value="Ribosomal_uS4"/>
</dbReference>
<dbReference type="EMBL" id="MZ365055">
    <property type="protein sequence ID" value="QYB19196.1"/>
    <property type="molecule type" value="Genomic_DNA"/>
</dbReference>
<evidence type="ECO:0000256" key="1">
    <source>
        <dbReference type="ARBA" id="ARBA00007465"/>
    </source>
</evidence>
<dbReference type="InterPro" id="IPR018079">
    <property type="entry name" value="Ribosomal_uS4_CS"/>
</dbReference>
<name>A0A8F8SPS8_9STRA</name>
<dbReference type="NCBIfam" id="TIGR01017">
    <property type="entry name" value="rpsD_bact"/>
    <property type="match status" value="1"/>
</dbReference>
<dbReference type="PANTHER" id="PTHR11831:SF4">
    <property type="entry name" value="SMALL RIBOSOMAL SUBUNIT PROTEIN US4M"/>
    <property type="match status" value="1"/>
</dbReference>
<dbReference type="PROSITE" id="PS00632">
    <property type="entry name" value="RIBOSOMAL_S4"/>
    <property type="match status" value="1"/>
</dbReference>
<gene>
    <name evidence="11" type="primary">rps4</name>
</gene>
<dbReference type="Gene3D" id="1.10.1050.10">
    <property type="entry name" value="Ribosomal Protein S4 Delta 41, Chain A, domain 1"/>
    <property type="match status" value="1"/>
</dbReference>
<dbReference type="InterPro" id="IPR005709">
    <property type="entry name" value="Ribosomal_uS4_bac-type"/>
</dbReference>
<dbReference type="SMART" id="SM01390">
    <property type="entry name" value="Ribosomal_S4"/>
    <property type="match status" value="1"/>
</dbReference>
<dbReference type="PANTHER" id="PTHR11831">
    <property type="entry name" value="30S 40S RIBOSOMAL PROTEIN"/>
    <property type="match status" value="1"/>
</dbReference>
<dbReference type="NCBIfam" id="NF003717">
    <property type="entry name" value="PRK05327.1"/>
    <property type="match status" value="1"/>
</dbReference>
<dbReference type="InterPro" id="IPR036986">
    <property type="entry name" value="S4_RNA-bd_sf"/>
</dbReference>
<evidence type="ECO:0000259" key="10">
    <source>
        <dbReference type="SMART" id="SM01390"/>
    </source>
</evidence>
<dbReference type="GO" id="GO:0015935">
    <property type="term" value="C:small ribosomal subunit"/>
    <property type="evidence" value="ECO:0007669"/>
    <property type="project" value="InterPro"/>
</dbReference>
<evidence type="ECO:0000313" key="11">
    <source>
        <dbReference type="EMBL" id="QYB19196.1"/>
    </source>
</evidence>
<evidence type="ECO:0000256" key="8">
    <source>
        <dbReference type="SAM" id="MobiDB-lite"/>
    </source>
</evidence>
<organism evidence="11">
    <name type="scientific">Climaconeis cf. scalaris</name>
    <dbReference type="NCBI Taxonomy" id="2846828"/>
    <lineage>
        <taxon>Eukaryota</taxon>
        <taxon>Sar</taxon>
        <taxon>Stramenopiles</taxon>
        <taxon>Ochrophyta</taxon>
        <taxon>Bacillariophyta</taxon>
        <taxon>Bacillariophyceae</taxon>
        <taxon>Bacillariophycidae</taxon>
        <taxon>Naviculales</taxon>
        <taxon>Berkeleyaceae</taxon>
        <taxon>Climaconeis</taxon>
    </lineage>
</organism>
<dbReference type="Pfam" id="PF01479">
    <property type="entry name" value="S4"/>
    <property type="match status" value="1"/>
</dbReference>
<evidence type="ECO:0000259" key="9">
    <source>
        <dbReference type="SMART" id="SM00363"/>
    </source>
</evidence>
<dbReference type="PROSITE" id="PS50889">
    <property type="entry name" value="S4"/>
    <property type="match status" value="1"/>
</dbReference>
<protein>
    <submittedName>
        <fullName evidence="11">Ribosomal protein S4</fullName>
    </submittedName>
</protein>
<dbReference type="SUPFAM" id="SSF55174">
    <property type="entry name" value="Alpha-L RNA-binding motif"/>
    <property type="match status" value="1"/>
</dbReference>
<keyword evidence="4 7" id="KW-0689">Ribosomal protein</keyword>
<feature type="region of interest" description="Disordered" evidence="8">
    <location>
        <begin position="20"/>
        <end position="43"/>
    </location>
</feature>
<dbReference type="InterPro" id="IPR001912">
    <property type="entry name" value="Ribosomal_uS4_N"/>
</dbReference>
<dbReference type="Gene3D" id="3.10.290.10">
    <property type="entry name" value="RNA-binding S4 domain"/>
    <property type="match status" value="1"/>
</dbReference>
<feature type="domain" description="RNA-binding S4" evidence="9">
    <location>
        <begin position="97"/>
        <end position="153"/>
    </location>
</feature>
<accession>A0A8F8SPS8</accession>
<keyword evidence="11" id="KW-0934">Plastid</keyword>
<evidence type="ECO:0000256" key="7">
    <source>
        <dbReference type="RuleBase" id="RU003699"/>
    </source>
</evidence>
<keyword evidence="2 6" id="KW-0699">rRNA-binding</keyword>
<dbReference type="GO" id="GO:0019843">
    <property type="term" value="F:rRNA binding"/>
    <property type="evidence" value="ECO:0007669"/>
    <property type="project" value="UniProtKB-KW"/>
</dbReference>
<feature type="domain" description="Small ribosomal subunit protein uS4 N-terminal" evidence="10">
    <location>
        <begin position="3"/>
        <end position="96"/>
    </location>
</feature>
<evidence type="ECO:0000256" key="2">
    <source>
        <dbReference type="ARBA" id="ARBA00022730"/>
    </source>
</evidence>
<dbReference type="FunFam" id="1.10.1050.10:FF:000002">
    <property type="entry name" value="30S ribosomal protein S4, chloroplastic"/>
    <property type="match status" value="1"/>
</dbReference>
<proteinExistence type="inferred from homology"/>
<dbReference type="GO" id="GO:0003735">
    <property type="term" value="F:structural constituent of ribosome"/>
    <property type="evidence" value="ECO:0007669"/>
    <property type="project" value="InterPro"/>
</dbReference>
<reference evidence="11" key="1">
    <citation type="journal article" date="2021" name="Int. J. Mol. Sci.">
        <title>Extreme Enlargement of the Inverted Repeat Region in the Plastid Genomes of Diatoms from the Genus Climaconeis.</title>
        <authorList>
            <person name="Gastineau R."/>
            <person name="Davidovich N.A."/>
            <person name="Davidovich O.I."/>
            <person name="Lemieux C."/>
            <person name="Turmel M."/>
            <person name="Wrobel R.J."/>
            <person name="Witkowski A."/>
        </authorList>
    </citation>
    <scope>NUCLEOTIDE SEQUENCE</scope>
    <source>
        <strain evidence="11">SZCZ1889</strain>
    </source>
</reference>
<keyword evidence="3 6" id="KW-0694">RNA-binding</keyword>
<dbReference type="HAMAP" id="MF_01306_B">
    <property type="entry name" value="Ribosomal_uS4_B"/>
    <property type="match status" value="1"/>
</dbReference>